<dbReference type="RefSeq" id="WP_163233247.1">
    <property type="nucleotide sequence ID" value="NZ_BMLD01000008.1"/>
</dbReference>
<proteinExistence type="predicted"/>
<feature type="chain" id="PRO_5045331299" description="Heat shock protein HslJ" evidence="1">
    <location>
        <begin position="19"/>
        <end position="142"/>
    </location>
</feature>
<dbReference type="PROSITE" id="PS51257">
    <property type="entry name" value="PROKAR_LIPOPROTEIN"/>
    <property type="match status" value="1"/>
</dbReference>
<evidence type="ECO:0000256" key="1">
    <source>
        <dbReference type="SAM" id="SignalP"/>
    </source>
</evidence>
<sequence>MKCALIGASLLLCGLSVASCDRSEKTSQDPDPVFYGTLVSVNGRAAATDKVELTLWPSYFRVAAACGLVANYADGRVTEVHEPAPAMGPCADQDLKDLREAEAVILDHPRIEYQAEKTMTLNGRSGGVAVFDRTGYMDYHPE</sequence>
<reference evidence="2 3" key="1">
    <citation type="submission" date="2023-07" db="EMBL/GenBank/DDBJ databases">
        <title>Sorghum-associated microbial communities from plants grown in Nebraska, USA.</title>
        <authorList>
            <person name="Schachtman D."/>
        </authorList>
    </citation>
    <scope>NUCLEOTIDE SEQUENCE [LARGE SCALE GENOMIC DNA]</scope>
    <source>
        <strain evidence="2 3">DS2154</strain>
    </source>
</reference>
<gene>
    <name evidence="2" type="ORF">J2800_001205</name>
</gene>
<keyword evidence="3" id="KW-1185">Reference proteome</keyword>
<keyword evidence="1" id="KW-0732">Signal</keyword>
<evidence type="ECO:0008006" key="4">
    <source>
        <dbReference type="Google" id="ProtNLM"/>
    </source>
</evidence>
<protein>
    <recommendedName>
        <fullName evidence="4">Heat shock protein HslJ</fullName>
    </recommendedName>
</protein>
<evidence type="ECO:0000313" key="3">
    <source>
        <dbReference type="Proteomes" id="UP001262754"/>
    </source>
</evidence>
<comment type="caution">
    <text evidence="2">The sequence shown here is derived from an EMBL/GenBank/DDBJ whole genome shotgun (WGS) entry which is preliminary data.</text>
</comment>
<accession>A0ABU1MWB1</accession>
<dbReference type="Proteomes" id="UP001262754">
    <property type="component" value="Unassembled WGS sequence"/>
</dbReference>
<feature type="signal peptide" evidence="1">
    <location>
        <begin position="1"/>
        <end position="18"/>
    </location>
</feature>
<dbReference type="EMBL" id="JAVDRL010000003">
    <property type="protein sequence ID" value="MDR6530469.1"/>
    <property type="molecule type" value="Genomic_DNA"/>
</dbReference>
<organism evidence="2 3">
    <name type="scientific">Caulobacter rhizosphaerae</name>
    <dbReference type="NCBI Taxonomy" id="2010972"/>
    <lineage>
        <taxon>Bacteria</taxon>
        <taxon>Pseudomonadati</taxon>
        <taxon>Pseudomonadota</taxon>
        <taxon>Alphaproteobacteria</taxon>
        <taxon>Caulobacterales</taxon>
        <taxon>Caulobacteraceae</taxon>
        <taxon>Caulobacter</taxon>
    </lineage>
</organism>
<name>A0ABU1MWB1_9CAUL</name>
<evidence type="ECO:0000313" key="2">
    <source>
        <dbReference type="EMBL" id="MDR6530469.1"/>
    </source>
</evidence>